<dbReference type="InterPro" id="IPR036188">
    <property type="entry name" value="FAD/NAD-bd_sf"/>
</dbReference>
<comment type="caution">
    <text evidence="5">The sequence shown here is derived from an EMBL/GenBank/DDBJ whole genome shotgun (WGS) entry which is preliminary data.</text>
</comment>
<dbReference type="InterPro" id="IPR023753">
    <property type="entry name" value="FAD/NAD-binding_dom"/>
</dbReference>
<evidence type="ECO:0000256" key="1">
    <source>
        <dbReference type="ARBA" id="ARBA00001974"/>
    </source>
</evidence>
<accession>A0A1G2KNN4</accession>
<name>A0A1G2KNN4_9BACT</name>
<sequence length="410" mass="44678">MDSSVDYLIIGGGIAGVAAAEAIREQDKSSRVSIIASEPHLLYSRVLLPSYLKQKIKREQVFMRSIDDFDKLDIHFYAGEEVVEVRPTAHDVVLHSGNTVRYRKLLIAAGGQARSLPFDSAAGILDIHRLQTLDDADRLYQALPEIHEAVVIGGGFIALEFLEILRLRGIQATLLCEGSHFADNLFSPAGSALLEANFAEHETRVFCSETIESIKGEAGKIRGVVTSAGKQISCDALCVGIGIERNLKFLDGSGIVTGKKGILTDSYLRTSEADIYAAGDIAEFEDAVLDITHSVGNWNNAFLQGKTVGKTLAGAKTQFQNLSSYSISNLGFHMTSLGHIDRNLPSVIRYDSASTRYMEIFLKEGAVIGASLINLPNAQSLIQRWIREKQNFAGRETELADTQKILGSFG</sequence>
<organism evidence="5 6">
    <name type="scientific">Candidatus Sungbacteria bacterium RIFCSPHIGHO2_02_FULL_49_12</name>
    <dbReference type="NCBI Taxonomy" id="1802271"/>
    <lineage>
        <taxon>Bacteria</taxon>
        <taxon>Candidatus Sungiibacteriota</taxon>
    </lineage>
</organism>
<evidence type="ECO:0000259" key="4">
    <source>
        <dbReference type="Pfam" id="PF07992"/>
    </source>
</evidence>
<dbReference type="InterPro" id="IPR050260">
    <property type="entry name" value="FAD-bd_OxRdtase"/>
</dbReference>
<dbReference type="PANTHER" id="PTHR43429:SF3">
    <property type="entry name" value="NITRITE REDUCTASE [NAD(P)H]"/>
    <property type="match status" value="1"/>
</dbReference>
<dbReference type="Pfam" id="PF07992">
    <property type="entry name" value="Pyr_redox_2"/>
    <property type="match status" value="1"/>
</dbReference>
<dbReference type="PRINTS" id="PR00411">
    <property type="entry name" value="PNDRDTASEI"/>
</dbReference>
<keyword evidence="3" id="KW-0274">FAD</keyword>
<dbReference type="SUPFAM" id="SSF51905">
    <property type="entry name" value="FAD/NAD(P)-binding domain"/>
    <property type="match status" value="2"/>
</dbReference>
<gene>
    <name evidence="5" type="ORF">A3C11_00950</name>
</gene>
<dbReference type="Proteomes" id="UP000177362">
    <property type="component" value="Unassembled WGS sequence"/>
</dbReference>
<keyword evidence="2" id="KW-0285">Flavoprotein</keyword>
<dbReference type="AlphaFoldDB" id="A0A1G2KNN4"/>
<evidence type="ECO:0000256" key="2">
    <source>
        <dbReference type="ARBA" id="ARBA00022630"/>
    </source>
</evidence>
<comment type="cofactor">
    <cofactor evidence="1">
        <name>FAD</name>
        <dbReference type="ChEBI" id="CHEBI:57692"/>
    </cofactor>
</comment>
<dbReference type="STRING" id="1802271.A3C11_00950"/>
<reference evidence="5 6" key="1">
    <citation type="journal article" date="2016" name="Nat. Commun.">
        <title>Thousands of microbial genomes shed light on interconnected biogeochemical processes in an aquifer system.</title>
        <authorList>
            <person name="Anantharaman K."/>
            <person name="Brown C.T."/>
            <person name="Hug L.A."/>
            <person name="Sharon I."/>
            <person name="Castelle C.J."/>
            <person name="Probst A.J."/>
            <person name="Thomas B.C."/>
            <person name="Singh A."/>
            <person name="Wilkins M.J."/>
            <person name="Karaoz U."/>
            <person name="Brodie E.L."/>
            <person name="Williams K.H."/>
            <person name="Hubbard S.S."/>
            <person name="Banfield J.F."/>
        </authorList>
    </citation>
    <scope>NUCLEOTIDE SEQUENCE [LARGE SCALE GENOMIC DNA]</scope>
</reference>
<dbReference type="Gene3D" id="3.50.50.60">
    <property type="entry name" value="FAD/NAD(P)-binding domain"/>
    <property type="match status" value="2"/>
</dbReference>
<dbReference type="EMBL" id="MHQJ01000030">
    <property type="protein sequence ID" value="OHA01028.1"/>
    <property type="molecule type" value="Genomic_DNA"/>
</dbReference>
<evidence type="ECO:0000256" key="3">
    <source>
        <dbReference type="ARBA" id="ARBA00022827"/>
    </source>
</evidence>
<dbReference type="GO" id="GO:0016491">
    <property type="term" value="F:oxidoreductase activity"/>
    <property type="evidence" value="ECO:0007669"/>
    <property type="project" value="InterPro"/>
</dbReference>
<feature type="domain" description="FAD/NAD(P)-binding" evidence="4">
    <location>
        <begin position="6"/>
        <end position="305"/>
    </location>
</feature>
<protein>
    <recommendedName>
        <fullName evidence="4">FAD/NAD(P)-binding domain-containing protein</fullName>
    </recommendedName>
</protein>
<proteinExistence type="predicted"/>
<dbReference type="PRINTS" id="PR00368">
    <property type="entry name" value="FADPNR"/>
</dbReference>
<evidence type="ECO:0000313" key="6">
    <source>
        <dbReference type="Proteomes" id="UP000177362"/>
    </source>
</evidence>
<evidence type="ECO:0000313" key="5">
    <source>
        <dbReference type="EMBL" id="OHA01028.1"/>
    </source>
</evidence>
<dbReference type="PANTHER" id="PTHR43429">
    <property type="entry name" value="PYRIDINE NUCLEOTIDE-DISULFIDE OXIDOREDUCTASE DOMAIN-CONTAINING"/>
    <property type="match status" value="1"/>
</dbReference>